<keyword evidence="1" id="KW-0812">Transmembrane</keyword>
<organism evidence="2">
    <name type="scientific">Hericium coralloides</name>
    <name type="common">Coral tooth fungus</name>
    <name type="synonym">Hericium ramosum</name>
    <dbReference type="NCBI Taxonomy" id="100756"/>
    <lineage>
        <taxon>Eukaryota</taxon>
        <taxon>Fungi</taxon>
        <taxon>Dikarya</taxon>
        <taxon>Basidiomycota</taxon>
        <taxon>Agaricomycotina</taxon>
        <taxon>Agaricomycetes</taxon>
        <taxon>Russulales</taxon>
        <taxon>Hericiaceae</taxon>
        <taxon>Hericium</taxon>
    </lineage>
</organism>
<name>A0A1P8NNM1_HERCO</name>
<evidence type="ECO:0000256" key="1">
    <source>
        <dbReference type="SAM" id="Phobius"/>
    </source>
</evidence>
<reference evidence="2" key="1">
    <citation type="submission" date="2016-10" db="EMBL/GenBank/DDBJ databases">
        <authorList>
            <person name="de Groot N.N."/>
        </authorList>
    </citation>
    <scope>NUCLEOTIDE SEQUENCE</scope>
    <source>
        <strain evidence="2">Tvtc0002</strain>
    </source>
</reference>
<dbReference type="GeneID" id="31078745"/>
<dbReference type="EMBL" id="KY007042">
    <property type="protein sequence ID" value="APX41113.1"/>
    <property type="molecule type" value="Genomic_DNA"/>
</dbReference>
<geneLocation type="mitochondrion" evidence="2"/>
<dbReference type="RefSeq" id="YP_009348160.1">
    <property type="nucleotide sequence ID" value="NC_033903.1"/>
</dbReference>
<feature type="transmembrane region" description="Helical" evidence="1">
    <location>
        <begin position="20"/>
        <end position="46"/>
    </location>
</feature>
<evidence type="ECO:0000313" key="2">
    <source>
        <dbReference type="EMBL" id="APX41113.1"/>
    </source>
</evidence>
<keyword evidence="1" id="KW-0472">Membrane</keyword>
<accession>A0A1P8NNM1</accession>
<keyword evidence="2" id="KW-0496">Mitochondrion</keyword>
<keyword evidence="1" id="KW-1133">Transmembrane helix</keyword>
<dbReference type="AlphaFoldDB" id="A0A1P8NNM1"/>
<protein>
    <submittedName>
        <fullName evidence="2">Uncharacterized protein</fullName>
    </submittedName>
</protein>
<gene>
    <name evidence="2" type="primary">orf249</name>
</gene>
<proteinExistence type="predicted"/>
<sequence>MFPKENTIMLKSIMNLSLILFYLILKIIFLCYILNRIILINIYYIIYNKFISGLYFILISSYFRIYFSFLISNGFIWSVMPQVHIDIEASNFIITGTFLESVYQNLGAEGAVVASTMISNYLLIENGIANNAPHIISGHFNYLHAEGDFYFLLKSISPTTGNSVGSFKLVLNNLNWVNMINNNIQDTFQAHFGVLNHLNWNQPDSILQYNNDPYYNNHIFHRMHISNVQRESILNQLDLVNPNWRNEFN</sequence>